<comment type="caution">
    <text evidence="4">The sequence shown here is derived from an EMBL/GenBank/DDBJ whole genome shotgun (WGS) entry which is preliminary data.</text>
</comment>
<evidence type="ECO:0000256" key="1">
    <source>
        <dbReference type="ARBA" id="ARBA00009108"/>
    </source>
</evidence>
<dbReference type="RefSeq" id="WP_344249883.1">
    <property type="nucleotide sequence ID" value="NZ_BAAAPM010000008.1"/>
</dbReference>
<dbReference type="EMBL" id="BAAAPM010000008">
    <property type="protein sequence ID" value="GAA1736200.1"/>
    <property type="molecule type" value="Genomic_DNA"/>
</dbReference>
<comment type="similarity">
    <text evidence="1">Belongs to the UPF0749 family.</text>
</comment>
<protein>
    <submittedName>
        <fullName evidence="4">DUF881 domain-containing protein</fullName>
    </submittedName>
</protein>
<name>A0ABP4VTL1_9MICO</name>
<evidence type="ECO:0000256" key="2">
    <source>
        <dbReference type="SAM" id="MobiDB-lite"/>
    </source>
</evidence>
<dbReference type="Proteomes" id="UP001501138">
    <property type="component" value="Unassembled WGS sequence"/>
</dbReference>
<gene>
    <name evidence="4" type="ORF">GCM10009809_34230</name>
</gene>
<reference evidence="5" key="1">
    <citation type="journal article" date="2019" name="Int. J. Syst. Evol. Microbiol.">
        <title>The Global Catalogue of Microorganisms (GCM) 10K type strain sequencing project: providing services to taxonomists for standard genome sequencing and annotation.</title>
        <authorList>
            <consortium name="The Broad Institute Genomics Platform"/>
            <consortium name="The Broad Institute Genome Sequencing Center for Infectious Disease"/>
            <person name="Wu L."/>
            <person name="Ma J."/>
        </authorList>
    </citation>
    <scope>NUCLEOTIDE SEQUENCE [LARGE SCALE GENOMIC DNA]</scope>
    <source>
        <strain evidence="5">JCM 15589</strain>
    </source>
</reference>
<feature type="transmembrane region" description="Helical" evidence="3">
    <location>
        <begin position="60"/>
        <end position="81"/>
    </location>
</feature>
<keyword evidence="3" id="KW-0812">Transmembrane</keyword>
<dbReference type="InterPro" id="IPR010273">
    <property type="entry name" value="DUF881"/>
</dbReference>
<feature type="compositionally biased region" description="Acidic residues" evidence="2">
    <location>
        <begin position="292"/>
        <end position="301"/>
    </location>
</feature>
<evidence type="ECO:0000313" key="4">
    <source>
        <dbReference type="EMBL" id="GAA1736200.1"/>
    </source>
</evidence>
<dbReference type="Pfam" id="PF05949">
    <property type="entry name" value="DUF881"/>
    <property type="match status" value="1"/>
</dbReference>
<proteinExistence type="inferred from homology"/>
<evidence type="ECO:0000313" key="5">
    <source>
        <dbReference type="Proteomes" id="UP001501138"/>
    </source>
</evidence>
<feature type="region of interest" description="Disordered" evidence="2">
    <location>
        <begin position="281"/>
        <end position="323"/>
    </location>
</feature>
<evidence type="ECO:0000256" key="3">
    <source>
        <dbReference type="SAM" id="Phobius"/>
    </source>
</evidence>
<dbReference type="PANTHER" id="PTHR37313:SF1">
    <property type="entry name" value="UPF0749 PROTEIN RV1823"/>
    <property type="match status" value="1"/>
</dbReference>
<sequence>MTAPTPRRPTAGARDSGGRRLDESMTLLVEVMERPLDPGYAEAAARRAARGEAPPRARRGIGMVLLALLGVLLGLLTVSAARELRAPQAEVAAARQLLEDQIVERRQTGDSLREQSVDLSAQIEALQHSALASQDPALLQTLRLDAVVNGSTPVSGPGLVVTLADGGGGLEDSEADPGARVRDADVQTVVNALWASGAEAVAVDDQRLTSMSAIRNAGDAILVDLVPLSGPTYVVHAIGDSDSMQTAYARTGAPAYLQLLGSRYGISSSVVPQSELELPGVGTQTLRHAEPVDDDAVDEDAGVPGAGGDGVDETEDETQEERP</sequence>
<accession>A0ABP4VTL1</accession>
<keyword evidence="3" id="KW-1133">Transmembrane helix</keyword>
<feature type="compositionally biased region" description="Acidic residues" evidence="2">
    <location>
        <begin position="310"/>
        <end position="323"/>
    </location>
</feature>
<organism evidence="4 5">
    <name type="scientific">Isoptericola hypogeus</name>
    <dbReference type="NCBI Taxonomy" id="300179"/>
    <lineage>
        <taxon>Bacteria</taxon>
        <taxon>Bacillati</taxon>
        <taxon>Actinomycetota</taxon>
        <taxon>Actinomycetes</taxon>
        <taxon>Micrococcales</taxon>
        <taxon>Promicromonosporaceae</taxon>
        <taxon>Isoptericola</taxon>
    </lineage>
</organism>
<feature type="region of interest" description="Disordered" evidence="2">
    <location>
        <begin position="1"/>
        <end position="22"/>
    </location>
</feature>
<dbReference type="Gene3D" id="3.30.70.1880">
    <property type="entry name" value="Protein of unknown function DUF881"/>
    <property type="match status" value="1"/>
</dbReference>
<keyword evidence="3" id="KW-0472">Membrane</keyword>
<keyword evidence="5" id="KW-1185">Reference proteome</keyword>
<dbReference type="PANTHER" id="PTHR37313">
    <property type="entry name" value="UPF0749 PROTEIN RV1825"/>
    <property type="match status" value="1"/>
</dbReference>